<evidence type="ECO:0000256" key="5">
    <source>
        <dbReference type="ARBA" id="ARBA00022679"/>
    </source>
</evidence>
<keyword evidence="10" id="KW-0472">Membrane</keyword>
<evidence type="ECO:0000256" key="7">
    <source>
        <dbReference type="ARBA" id="ARBA00022777"/>
    </source>
</evidence>
<evidence type="ECO:0000313" key="13">
    <source>
        <dbReference type="EMBL" id="AKV04500.1"/>
    </source>
</evidence>
<evidence type="ECO:0000256" key="10">
    <source>
        <dbReference type="SAM" id="Phobius"/>
    </source>
</evidence>
<dbReference type="SUPFAM" id="SSF47384">
    <property type="entry name" value="Homodimeric domain of signal transducing histidine kinase"/>
    <property type="match status" value="1"/>
</dbReference>
<dbReference type="GO" id="GO:0030295">
    <property type="term" value="F:protein kinase activator activity"/>
    <property type="evidence" value="ECO:0007669"/>
    <property type="project" value="TreeGrafter"/>
</dbReference>
<keyword evidence="5" id="KW-0808">Transferase</keyword>
<dbReference type="InterPro" id="IPR036097">
    <property type="entry name" value="HisK_dim/P_sf"/>
</dbReference>
<dbReference type="STRING" id="1391654.AKJ09_11163"/>
<organism evidence="13 14">
    <name type="scientific">Labilithrix luteola</name>
    <dbReference type="NCBI Taxonomy" id="1391654"/>
    <lineage>
        <taxon>Bacteria</taxon>
        <taxon>Pseudomonadati</taxon>
        <taxon>Myxococcota</taxon>
        <taxon>Polyangia</taxon>
        <taxon>Polyangiales</taxon>
        <taxon>Labilitrichaceae</taxon>
        <taxon>Labilithrix</taxon>
    </lineage>
</organism>
<dbReference type="CDD" id="cd00082">
    <property type="entry name" value="HisKA"/>
    <property type="match status" value="1"/>
</dbReference>
<dbReference type="FunFam" id="3.30.565.10:FF:000006">
    <property type="entry name" value="Sensor histidine kinase WalK"/>
    <property type="match status" value="1"/>
</dbReference>
<keyword evidence="10" id="KW-0812">Transmembrane</keyword>
<dbReference type="GO" id="GO:0016020">
    <property type="term" value="C:membrane"/>
    <property type="evidence" value="ECO:0007669"/>
    <property type="project" value="UniProtKB-SubCell"/>
</dbReference>
<dbReference type="PROSITE" id="PS50885">
    <property type="entry name" value="HAMP"/>
    <property type="match status" value="1"/>
</dbReference>
<dbReference type="SUPFAM" id="SSF55874">
    <property type="entry name" value="ATPase domain of HSP90 chaperone/DNA topoisomerase II/histidine kinase"/>
    <property type="match status" value="1"/>
</dbReference>
<dbReference type="InterPro" id="IPR004358">
    <property type="entry name" value="Sig_transdc_His_kin-like_C"/>
</dbReference>
<evidence type="ECO:0000313" key="14">
    <source>
        <dbReference type="Proteomes" id="UP000064967"/>
    </source>
</evidence>
<feature type="transmembrane region" description="Helical" evidence="10">
    <location>
        <begin position="141"/>
        <end position="163"/>
    </location>
</feature>
<reference evidence="13 14" key="1">
    <citation type="submission" date="2015-08" db="EMBL/GenBank/DDBJ databases">
        <authorList>
            <person name="Babu N.S."/>
            <person name="Beckwith C.J."/>
            <person name="Beseler K.G."/>
            <person name="Brison A."/>
            <person name="Carone J.V."/>
            <person name="Caskin T.P."/>
            <person name="Diamond M."/>
            <person name="Durham M.E."/>
            <person name="Foxe J.M."/>
            <person name="Go M."/>
            <person name="Henderson B.A."/>
            <person name="Jones I.B."/>
            <person name="McGettigan J.A."/>
            <person name="Micheletti S.J."/>
            <person name="Nasrallah M.E."/>
            <person name="Ortiz D."/>
            <person name="Piller C.R."/>
            <person name="Privatt S.R."/>
            <person name="Schneider S.L."/>
            <person name="Sharp S."/>
            <person name="Smith T.C."/>
            <person name="Stanton J.D."/>
            <person name="Ullery H.E."/>
            <person name="Wilson R.J."/>
            <person name="Serrano M.G."/>
            <person name="Buck G."/>
            <person name="Lee V."/>
            <person name="Wang Y."/>
            <person name="Carvalho R."/>
            <person name="Voegtly L."/>
            <person name="Shi R."/>
            <person name="Duckworth R."/>
            <person name="Johnson A."/>
            <person name="Loviza R."/>
            <person name="Walstead R."/>
            <person name="Shah Z."/>
            <person name="Kiflezghi M."/>
            <person name="Wade K."/>
            <person name="Ball S.L."/>
            <person name="Bradley K.W."/>
            <person name="Asai D.J."/>
            <person name="Bowman C.A."/>
            <person name="Russell D.A."/>
            <person name="Pope W.H."/>
            <person name="Jacobs-Sera D."/>
            <person name="Hendrix R.W."/>
            <person name="Hatfull G.F."/>
        </authorList>
    </citation>
    <scope>NUCLEOTIDE SEQUENCE [LARGE SCALE GENOMIC DNA]</scope>
    <source>
        <strain evidence="13 14">DSM 27648</strain>
    </source>
</reference>
<dbReference type="CDD" id="cd06225">
    <property type="entry name" value="HAMP"/>
    <property type="match status" value="1"/>
</dbReference>
<dbReference type="GO" id="GO:0005524">
    <property type="term" value="F:ATP binding"/>
    <property type="evidence" value="ECO:0007669"/>
    <property type="project" value="UniProtKB-KW"/>
</dbReference>
<evidence type="ECO:0000256" key="9">
    <source>
        <dbReference type="ARBA" id="ARBA00023012"/>
    </source>
</evidence>
<protein>
    <recommendedName>
        <fullName evidence="3">histidine kinase</fullName>
        <ecNumber evidence="3">2.7.13.3</ecNumber>
    </recommendedName>
</protein>
<dbReference type="GO" id="GO:0007234">
    <property type="term" value="P:osmosensory signaling via phosphorelay pathway"/>
    <property type="evidence" value="ECO:0007669"/>
    <property type="project" value="TreeGrafter"/>
</dbReference>
<feature type="domain" description="HAMP" evidence="12">
    <location>
        <begin position="161"/>
        <end position="213"/>
    </location>
</feature>
<dbReference type="Pfam" id="PF00512">
    <property type="entry name" value="HisKA"/>
    <property type="match status" value="1"/>
</dbReference>
<dbReference type="PANTHER" id="PTHR42878:SF7">
    <property type="entry name" value="SENSOR HISTIDINE KINASE GLRK"/>
    <property type="match status" value="1"/>
</dbReference>
<dbReference type="InterPro" id="IPR003661">
    <property type="entry name" value="HisK_dim/P_dom"/>
</dbReference>
<dbReference type="CDD" id="cd00075">
    <property type="entry name" value="HATPase"/>
    <property type="match status" value="1"/>
</dbReference>
<evidence type="ECO:0000259" key="12">
    <source>
        <dbReference type="PROSITE" id="PS50885"/>
    </source>
</evidence>
<dbReference type="KEGG" id="llu:AKJ09_11163"/>
<comment type="subcellular location">
    <subcellularLocation>
        <location evidence="2">Membrane</location>
    </subcellularLocation>
</comment>
<dbReference type="SMART" id="SM00304">
    <property type="entry name" value="HAMP"/>
    <property type="match status" value="1"/>
</dbReference>
<accession>A0A0K1QGD3</accession>
<dbReference type="InterPro" id="IPR050351">
    <property type="entry name" value="BphY/WalK/GraS-like"/>
</dbReference>
<dbReference type="GO" id="GO:0000156">
    <property type="term" value="F:phosphorelay response regulator activity"/>
    <property type="evidence" value="ECO:0007669"/>
    <property type="project" value="TreeGrafter"/>
</dbReference>
<keyword evidence="10" id="KW-1133">Transmembrane helix</keyword>
<sequence>MRRPKLFERGSRLALRIYLIGLVQFLVVAIGLEMNRRAGAPRIPPPIGPDVHYVADTLARVAEDPPLLAQELDRVRSIFHWAVTVRDDTGEVLGQTRPEELPSGKVIVRGSLPVTFADGRGGTVDYVVPLRGPRPRAGPGFVVPIALILLVVGVASILTSRALTKPLARLTQVARDFGAGKLDARAHMKRSDELGEMARTFDDMADRIAALLLAEKELLANVSHELRTPLARIRVALDLANEADPRDAVESLGDIAEDLGELERLVDDVLAAARLALDDGPSSRTSLPIRREHLELGELIEKAMTKFRGAHPNRTLRVQIEADLPPVLGDAILLRRVVDNLLDNAHKYTEDASQPIAIVVRRESDGVTIEVQDRGVGVAEEDVKRVFEPFFRADRSRTRSTGGLGLGLALSRRVVEAHGGTIAFESKLGAGTIARVHLPSAAT</sequence>
<name>A0A0K1QGD3_9BACT</name>
<feature type="transmembrane region" description="Helical" evidence="10">
    <location>
        <begin position="13"/>
        <end position="32"/>
    </location>
</feature>
<dbReference type="InterPro" id="IPR005467">
    <property type="entry name" value="His_kinase_dom"/>
</dbReference>
<dbReference type="EC" id="2.7.13.3" evidence="3"/>
<dbReference type="PRINTS" id="PR00344">
    <property type="entry name" value="BCTRLSENSOR"/>
</dbReference>
<comment type="catalytic activity">
    <reaction evidence="1">
        <text>ATP + protein L-histidine = ADP + protein N-phospho-L-histidine.</text>
        <dbReference type="EC" id="2.7.13.3"/>
    </reaction>
</comment>
<dbReference type="Pfam" id="PF00672">
    <property type="entry name" value="HAMP"/>
    <property type="match status" value="1"/>
</dbReference>
<dbReference type="RefSeq" id="WP_146655103.1">
    <property type="nucleotide sequence ID" value="NZ_CP012333.1"/>
</dbReference>
<dbReference type="OrthoDB" id="9812241at2"/>
<dbReference type="PROSITE" id="PS50109">
    <property type="entry name" value="HIS_KIN"/>
    <property type="match status" value="1"/>
</dbReference>
<keyword evidence="14" id="KW-1185">Reference proteome</keyword>
<dbReference type="SUPFAM" id="SSF158472">
    <property type="entry name" value="HAMP domain-like"/>
    <property type="match status" value="1"/>
</dbReference>
<gene>
    <name evidence="13" type="ORF">AKJ09_11163</name>
</gene>
<dbReference type="Pfam" id="PF02518">
    <property type="entry name" value="HATPase_c"/>
    <property type="match status" value="1"/>
</dbReference>
<dbReference type="SMART" id="SM00387">
    <property type="entry name" value="HATPase_c"/>
    <property type="match status" value="1"/>
</dbReference>
<keyword evidence="6" id="KW-0547">Nucleotide-binding</keyword>
<dbReference type="Gene3D" id="3.30.565.10">
    <property type="entry name" value="Histidine kinase-like ATPase, C-terminal domain"/>
    <property type="match status" value="1"/>
</dbReference>
<dbReference type="AlphaFoldDB" id="A0A0K1QGD3"/>
<evidence type="ECO:0000256" key="2">
    <source>
        <dbReference type="ARBA" id="ARBA00004370"/>
    </source>
</evidence>
<evidence type="ECO:0000256" key="3">
    <source>
        <dbReference type="ARBA" id="ARBA00012438"/>
    </source>
</evidence>
<dbReference type="Proteomes" id="UP000064967">
    <property type="component" value="Chromosome"/>
</dbReference>
<dbReference type="InterPro" id="IPR003660">
    <property type="entry name" value="HAMP_dom"/>
</dbReference>
<evidence type="ECO:0000256" key="1">
    <source>
        <dbReference type="ARBA" id="ARBA00000085"/>
    </source>
</evidence>
<dbReference type="InterPro" id="IPR036890">
    <property type="entry name" value="HATPase_C_sf"/>
</dbReference>
<dbReference type="GO" id="GO:0000155">
    <property type="term" value="F:phosphorelay sensor kinase activity"/>
    <property type="evidence" value="ECO:0007669"/>
    <property type="project" value="InterPro"/>
</dbReference>
<keyword evidence="9" id="KW-0902">Two-component regulatory system</keyword>
<dbReference type="EMBL" id="CP012333">
    <property type="protein sequence ID" value="AKV04500.1"/>
    <property type="molecule type" value="Genomic_DNA"/>
</dbReference>
<keyword evidence="4" id="KW-0597">Phosphoprotein</keyword>
<feature type="domain" description="Histidine kinase" evidence="11">
    <location>
        <begin position="221"/>
        <end position="442"/>
    </location>
</feature>
<dbReference type="SMART" id="SM00388">
    <property type="entry name" value="HisKA"/>
    <property type="match status" value="1"/>
</dbReference>
<keyword evidence="7 13" id="KW-0418">Kinase</keyword>
<evidence type="ECO:0000256" key="4">
    <source>
        <dbReference type="ARBA" id="ARBA00022553"/>
    </source>
</evidence>
<proteinExistence type="predicted"/>
<evidence type="ECO:0000256" key="8">
    <source>
        <dbReference type="ARBA" id="ARBA00022840"/>
    </source>
</evidence>
<dbReference type="Gene3D" id="1.10.287.130">
    <property type="match status" value="1"/>
</dbReference>
<evidence type="ECO:0000259" key="11">
    <source>
        <dbReference type="PROSITE" id="PS50109"/>
    </source>
</evidence>
<dbReference type="InterPro" id="IPR003594">
    <property type="entry name" value="HATPase_dom"/>
</dbReference>
<evidence type="ECO:0000256" key="6">
    <source>
        <dbReference type="ARBA" id="ARBA00022741"/>
    </source>
</evidence>
<keyword evidence="8" id="KW-0067">ATP-binding</keyword>
<dbReference type="PANTHER" id="PTHR42878">
    <property type="entry name" value="TWO-COMPONENT HISTIDINE KINASE"/>
    <property type="match status" value="1"/>
</dbReference>
<dbReference type="Gene3D" id="1.10.8.500">
    <property type="entry name" value="HAMP domain in histidine kinase"/>
    <property type="match status" value="1"/>
</dbReference>